<organism evidence="2 3">
    <name type="scientific">Coprinopsis cinerea (strain Okayama-7 / 130 / ATCC MYA-4618 / FGSC 9003)</name>
    <name type="common">Inky cap fungus</name>
    <name type="synonym">Hormographiella aspergillata</name>
    <dbReference type="NCBI Taxonomy" id="240176"/>
    <lineage>
        <taxon>Eukaryota</taxon>
        <taxon>Fungi</taxon>
        <taxon>Dikarya</taxon>
        <taxon>Basidiomycota</taxon>
        <taxon>Agaricomycotina</taxon>
        <taxon>Agaricomycetes</taxon>
        <taxon>Agaricomycetidae</taxon>
        <taxon>Agaricales</taxon>
        <taxon>Agaricineae</taxon>
        <taxon>Psathyrellaceae</taxon>
        <taxon>Coprinopsis</taxon>
    </lineage>
</organism>
<dbReference type="GeneID" id="6017763"/>
<dbReference type="OMA" id="HISGKEH"/>
<dbReference type="HOGENOM" id="CLU_006344_4_3_1"/>
<dbReference type="InterPro" id="IPR041078">
    <property type="entry name" value="Plavaka"/>
</dbReference>
<gene>
    <name evidence="2" type="ORF">CC1G_04939</name>
</gene>
<dbReference type="Pfam" id="PF18759">
    <property type="entry name" value="Plavaka"/>
    <property type="match status" value="1"/>
</dbReference>
<dbReference type="STRING" id="240176.A8PFM1"/>
<feature type="region of interest" description="Disordered" evidence="1">
    <location>
        <begin position="121"/>
        <end position="151"/>
    </location>
</feature>
<dbReference type="EMBL" id="AACS02000002">
    <property type="protein sequence ID" value="EAU80829.2"/>
    <property type="molecule type" value="Genomic_DNA"/>
</dbReference>
<evidence type="ECO:0000256" key="1">
    <source>
        <dbReference type="SAM" id="MobiDB-lite"/>
    </source>
</evidence>
<reference evidence="2 3" key="1">
    <citation type="journal article" date="2010" name="Proc. Natl. Acad. Sci. U.S.A.">
        <title>Insights into evolution of multicellular fungi from the assembled chromosomes of the mushroom Coprinopsis cinerea (Coprinus cinereus).</title>
        <authorList>
            <person name="Stajich J.E."/>
            <person name="Wilke S.K."/>
            <person name="Ahren D."/>
            <person name="Au C.H."/>
            <person name="Birren B.W."/>
            <person name="Borodovsky M."/>
            <person name="Burns C."/>
            <person name="Canback B."/>
            <person name="Casselton L.A."/>
            <person name="Cheng C.K."/>
            <person name="Deng J."/>
            <person name="Dietrich F.S."/>
            <person name="Fargo D.C."/>
            <person name="Farman M.L."/>
            <person name="Gathman A.C."/>
            <person name="Goldberg J."/>
            <person name="Guigo R."/>
            <person name="Hoegger P.J."/>
            <person name="Hooker J.B."/>
            <person name="Huggins A."/>
            <person name="James T.Y."/>
            <person name="Kamada T."/>
            <person name="Kilaru S."/>
            <person name="Kodira C."/>
            <person name="Kues U."/>
            <person name="Kupfer D."/>
            <person name="Kwan H.S."/>
            <person name="Lomsadze A."/>
            <person name="Li W."/>
            <person name="Lilly W.W."/>
            <person name="Ma L.J."/>
            <person name="Mackey A.J."/>
            <person name="Manning G."/>
            <person name="Martin F."/>
            <person name="Muraguchi H."/>
            <person name="Natvig D.O."/>
            <person name="Palmerini H."/>
            <person name="Ramesh M.A."/>
            <person name="Rehmeyer C.J."/>
            <person name="Roe B.A."/>
            <person name="Shenoy N."/>
            <person name="Stanke M."/>
            <person name="Ter-Hovhannisyan V."/>
            <person name="Tunlid A."/>
            <person name="Velagapudi R."/>
            <person name="Vision T.J."/>
            <person name="Zeng Q."/>
            <person name="Zolan M.E."/>
            <person name="Pukkila P.J."/>
        </authorList>
    </citation>
    <scope>NUCLEOTIDE SEQUENCE [LARGE SCALE GENOMIC DNA]</scope>
    <source>
        <strain evidence="3">Okayama-7 / 130 / ATCC MYA-4618 / FGSC 9003</strain>
    </source>
</reference>
<sequence length="1048" mass="119155">MLTRCLGCGASVRRRGLVNHALRSQNPNCRNHDQIIDDLSDSDFEDLPSGVNSQHSENPPTPNSSTYHPPPLVPDTLHEVPDNPASPADIPLTIEIDVGRDFFGEHGILLDEVFQSSEPSAYKTDNDWEEGDSDSESDGSDTTDEQEDDDAFDEDAAVAQAEFGLEPDRVMPREEQAGDSLYNTPMEDVASSGNTPLRLRGGAEEGLKLQPFVVRYQKDAEDHRRTSQPGAAYHQEHIRDSTNLYAPFSSKLEWEIARWAKLRGPSSTAFTELMAIDGVADRLGLSFRTSAQLNAIIDKHLVGRPSFTRQEVVVGGEVCEFFYRDVIECVKALFGDPDFAPYLVFSPEKQYTNEQQDCRVYHDMHTGRWWWATQEAIEREKPGATVVPISLSTDKTLLTLFRNKQAYPLYLTIGNIPKEIRRKVSAHAYILLAYLPITKLETVTNKASRRRQLNNLYHACMSFVLKPLEKAGVTGLKMVTGHGLAYRGHPIVATFNGDYPEQTLATGVFQGECPTCGIPHDQLGECGVEHPLRDLDRVLDIIDSFDEDPAGFLKTCQDARIKPLASPFWKNLPYVHIYQAIAPDILHQLHQGIFKHLVAWVTSVYGPVEIDARCRRLPPNHNIRLFMNGISSLSRITGQEHDQISRILLGLIIDIRIPGGYSSTRVVRAVRGLLDFLYLAQYPIHTDETLAITQEALKMFHDNKSVFIDLGIREHFNIPKLHFATHWVEKIKLFGTADNTDTQYTERLHIDIAKDAYAATNHKDEFNQMTLWLERREKIFKHEQYIQWRLDGGKLPQVRRWIPPGLELDQFRELSKHPSARKIRIETLVNDYGAVHFKMALARFVSRLNNPDQTTAQLERSVWDVRIPLQKFHVWHRIKYRRQDTYTGDISTVDSIHCRPETTDKHGRPVPARFDTALINLGSGRDTGLDGYRVGRVRVVFSLPERVHRLMFSPGTSIPSHLAYIEWFSPFEDEPDPNHGLYRIKSTRSREGHLASIVPVANIRRSVHLFPHFGPVAPPEWKSSNVLDLCNVFHLNPFSHKTQYRIVT</sequence>
<feature type="region of interest" description="Disordered" evidence="1">
    <location>
        <begin position="40"/>
        <end position="88"/>
    </location>
</feature>
<feature type="compositionally biased region" description="Polar residues" evidence="1">
    <location>
        <begin position="50"/>
        <end position="67"/>
    </location>
</feature>
<proteinExistence type="predicted"/>
<dbReference type="InParanoid" id="A8PFM1"/>
<comment type="caution">
    <text evidence="2">The sequence shown here is derived from an EMBL/GenBank/DDBJ whole genome shotgun (WGS) entry which is preliminary data.</text>
</comment>
<keyword evidence="3" id="KW-1185">Reference proteome</keyword>
<dbReference type="RefSeq" id="XP_001841095.2">
    <property type="nucleotide sequence ID" value="XM_001841043.2"/>
</dbReference>
<protein>
    <submittedName>
        <fullName evidence="2">Uncharacterized protein</fullName>
    </submittedName>
</protein>
<dbReference type="OrthoDB" id="2418900at2759"/>
<dbReference type="AlphaFoldDB" id="A8PFM1"/>
<accession>A8PFM1</accession>
<dbReference type="Proteomes" id="UP000001861">
    <property type="component" value="Unassembled WGS sequence"/>
</dbReference>
<feature type="compositionally biased region" description="Acidic residues" evidence="1">
    <location>
        <begin position="127"/>
        <end position="151"/>
    </location>
</feature>
<dbReference type="VEuPathDB" id="FungiDB:CC1G_04939"/>
<dbReference type="KEGG" id="cci:CC1G_04939"/>
<dbReference type="eggNOG" id="ENOG502SHSB">
    <property type="taxonomic scope" value="Eukaryota"/>
</dbReference>
<name>A8PFM1_COPC7</name>
<evidence type="ECO:0000313" key="2">
    <source>
        <dbReference type="EMBL" id="EAU80829.2"/>
    </source>
</evidence>
<evidence type="ECO:0000313" key="3">
    <source>
        <dbReference type="Proteomes" id="UP000001861"/>
    </source>
</evidence>